<feature type="region of interest" description="Disordered" evidence="1">
    <location>
        <begin position="234"/>
        <end position="254"/>
    </location>
</feature>
<dbReference type="Proteomes" id="UP000001645">
    <property type="component" value="Chromosome 10"/>
</dbReference>
<dbReference type="GeneTree" id="ENSGT00390000018402"/>
<dbReference type="PANTHER" id="PTHR14918:SF3">
    <property type="entry name" value="KICSTOR COMPLEX PROTEIN SZT2"/>
    <property type="match status" value="1"/>
</dbReference>
<feature type="region of interest" description="Disordered" evidence="1">
    <location>
        <begin position="1453"/>
        <end position="1472"/>
    </location>
</feature>
<reference evidence="2 3" key="1">
    <citation type="journal article" date="2010" name="PLoS Biol.">
        <title>Multi-platform next-generation sequencing of the domestic turkey (Meleagris gallopavo): genome assembly and analysis.</title>
        <authorList>
            <person name="Dalloul R.A."/>
            <person name="Long J.A."/>
            <person name="Zimin A.V."/>
            <person name="Aslam L."/>
            <person name="Beal K."/>
            <person name="Blomberg L.A."/>
            <person name="Bouffard P."/>
            <person name="Burt D.W."/>
            <person name="Crasta O."/>
            <person name="Crooijmans R.P."/>
            <person name="Cooper K."/>
            <person name="Coulombe R.A."/>
            <person name="De S."/>
            <person name="Delany M.E."/>
            <person name="Dodgson J.B."/>
            <person name="Dong J.J."/>
            <person name="Evans C."/>
            <person name="Frederickson K.M."/>
            <person name="Flicek P."/>
            <person name="Florea L."/>
            <person name="Folkerts O."/>
            <person name="Groenen M.A."/>
            <person name="Harkins T.T."/>
            <person name="Herrero J."/>
            <person name="Hoffmann S."/>
            <person name="Megens H.J."/>
            <person name="Jiang A."/>
            <person name="de Jong P."/>
            <person name="Kaiser P."/>
            <person name="Kim H."/>
            <person name="Kim K.W."/>
            <person name="Kim S."/>
            <person name="Langenberger D."/>
            <person name="Lee M.K."/>
            <person name="Lee T."/>
            <person name="Mane S."/>
            <person name="Marcais G."/>
            <person name="Marz M."/>
            <person name="McElroy A.P."/>
            <person name="Modise T."/>
            <person name="Nefedov M."/>
            <person name="Notredame C."/>
            <person name="Paton I.R."/>
            <person name="Payne W.S."/>
            <person name="Pertea G."/>
            <person name="Prickett D."/>
            <person name="Puiu D."/>
            <person name="Qioa D."/>
            <person name="Raineri E."/>
            <person name="Ruffier M."/>
            <person name="Salzberg S.L."/>
            <person name="Schatz M.C."/>
            <person name="Scheuring C."/>
            <person name="Schmidt C.J."/>
            <person name="Schroeder S."/>
            <person name="Searle S.M."/>
            <person name="Smith E.J."/>
            <person name="Smith J."/>
            <person name="Sonstegard T.S."/>
            <person name="Stadler P.F."/>
            <person name="Tafer H."/>
            <person name="Tu Z.J."/>
            <person name="Van Tassell C.P."/>
            <person name="Vilella A.J."/>
            <person name="Williams K.P."/>
            <person name="Yorke J.A."/>
            <person name="Zhang L."/>
            <person name="Zhang H.B."/>
            <person name="Zhang X."/>
            <person name="Zhang Y."/>
            <person name="Reed K.M."/>
        </authorList>
    </citation>
    <scope>NUCLEOTIDE SEQUENCE [LARGE SCALE GENOMIC DNA]</scope>
</reference>
<feature type="region of interest" description="Disordered" evidence="1">
    <location>
        <begin position="1707"/>
        <end position="1744"/>
    </location>
</feature>
<reference evidence="2" key="3">
    <citation type="submission" date="2025-09" db="UniProtKB">
        <authorList>
            <consortium name="Ensembl"/>
        </authorList>
    </citation>
    <scope>IDENTIFICATION</scope>
</reference>
<feature type="region of interest" description="Disordered" evidence="1">
    <location>
        <begin position="1782"/>
        <end position="1812"/>
    </location>
</feature>
<feature type="compositionally biased region" description="Polar residues" evidence="1">
    <location>
        <begin position="1782"/>
        <end position="1800"/>
    </location>
</feature>
<feature type="compositionally biased region" description="Polar residues" evidence="1">
    <location>
        <begin position="1712"/>
        <end position="1729"/>
    </location>
</feature>
<dbReference type="GO" id="GO:0005777">
    <property type="term" value="C:peroxisome"/>
    <property type="evidence" value="ECO:0007669"/>
    <property type="project" value="InterPro"/>
</dbReference>
<feature type="compositionally biased region" description="Acidic residues" evidence="1">
    <location>
        <begin position="1418"/>
        <end position="1428"/>
    </location>
</feature>
<reference evidence="2" key="2">
    <citation type="submission" date="2025-08" db="UniProtKB">
        <authorList>
            <consortium name="Ensembl"/>
        </authorList>
    </citation>
    <scope>IDENTIFICATION</scope>
</reference>
<feature type="compositionally biased region" description="Basic and acidic residues" evidence="1">
    <location>
        <begin position="240"/>
        <end position="250"/>
    </location>
</feature>
<feature type="compositionally biased region" description="Acidic residues" evidence="1">
    <location>
        <begin position="1"/>
        <end position="11"/>
    </location>
</feature>
<protein>
    <submittedName>
        <fullName evidence="2">Uncharacterized protein</fullName>
    </submittedName>
</protein>
<feature type="compositionally biased region" description="Basic and acidic residues" evidence="1">
    <location>
        <begin position="12"/>
        <end position="21"/>
    </location>
</feature>
<dbReference type="Bgee" id="ENSMGAG00000009792">
    <property type="expression patterns" value="Expressed in gizzard and 18 other cell types or tissues"/>
</dbReference>
<dbReference type="Ensembl" id="ENSMGAT00000010972.3">
    <property type="protein sequence ID" value="ENSMGAP00000010126.3"/>
    <property type="gene ID" value="ENSMGAG00000009792.3"/>
</dbReference>
<dbReference type="HOGENOM" id="CLU_000250_0_0_1"/>
<feature type="region of interest" description="Disordered" evidence="1">
    <location>
        <begin position="725"/>
        <end position="751"/>
    </location>
</feature>
<feature type="compositionally biased region" description="Polar residues" evidence="1">
    <location>
        <begin position="1462"/>
        <end position="1471"/>
    </location>
</feature>
<feature type="region of interest" description="Disordered" evidence="1">
    <location>
        <begin position="1318"/>
        <end position="1350"/>
    </location>
</feature>
<evidence type="ECO:0000313" key="2">
    <source>
        <dbReference type="Ensembl" id="ENSMGAP00000010126.3"/>
    </source>
</evidence>
<gene>
    <name evidence="2" type="primary">SZT2</name>
</gene>
<evidence type="ECO:0000313" key="3">
    <source>
        <dbReference type="Proteomes" id="UP000001645"/>
    </source>
</evidence>
<proteinExistence type="predicted"/>
<accession>G1NBT1</accession>
<feature type="region of interest" description="Disordered" evidence="1">
    <location>
        <begin position="1400"/>
        <end position="1434"/>
    </location>
</feature>
<feature type="region of interest" description="Disordered" evidence="1">
    <location>
        <begin position="1"/>
        <end position="35"/>
    </location>
</feature>
<organism evidence="2 3">
    <name type="scientific">Meleagris gallopavo</name>
    <name type="common">Wild turkey</name>
    <dbReference type="NCBI Taxonomy" id="9103"/>
    <lineage>
        <taxon>Eukaryota</taxon>
        <taxon>Metazoa</taxon>
        <taxon>Chordata</taxon>
        <taxon>Craniata</taxon>
        <taxon>Vertebrata</taxon>
        <taxon>Euteleostomi</taxon>
        <taxon>Archelosauria</taxon>
        <taxon>Archosauria</taxon>
        <taxon>Dinosauria</taxon>
        <taxon>Saurischia</taxon>
        <taxon>Theropoda</taxon>
        <taxon>Coelurosauria</taxon>
        <taxon>Aves</taxon>
        <taxon>Neognathae</taxon>
        <taxon>Galloanserae</taxon>
        <taxon>Galliformes</taxon>
        <taxon>Phasianidae</taxon>
        <taxon>Meleagridinae</taxon>
        <taxon>Meleagris</taxon>
    </lineage>
</organism>
<keyword evidence="3" id="KW-1185">Reference proteome</keyword>
<dbReference type="InterPro" id="IPR033228">
    <property type="entry name" value="SZT2"/>
</dbReference>
<sequence>MAGTGGEEESCERERRAEPRTRASGQIHGDGAARPAPVEEAGHVFLLMKKDYRISRNVRLAWVLSRLHQVIWAVPEPELLKSENELDVLSILPNGWQPDEPVQPRPYLLVPSTRVTFLARQYRFVIELDLSPSTGIVDDSTGEIIFDEVFHALSRCLVGLLRPFRIPGSDIIYQPEIFVTIQAYSSIIGLQSHQVLFQGCQLDETKREAFLHQVYTQLCAFENKVAEMLQQQYEPKPQVRRSEVDGEPSGRKPSVSVVTADVGLVSMVRQGILALQLLPSNSSAGIIIITDGVTSVPDVAVCETLLNQLRSGTVACSFVQVGGVYSYDCSFGHVPNVELMKFIAMATFGAYLSTCPELDPLSLDLNVYHKAFLLYSFLRTGESLNPEYYCVSQHRLFNEHLVSASSNPALAMRRKKHTEKEVHADLVSIVSVRLREGYSIREVNITKGGSQLEVKLVLLWKHNMRIEYLAVTPWPLDPSKRSTWVEVTMEGSYDILHDISCTMRKPITSLYRTTVIRRFWNTLQSINQTDQMLVHLQSFDTVPEHFTIPESTKNGVPLFYIPPGSTTPVLSLQHSGSDSSHSQFASYWKPILSMDANFWQRWLHMHRIVLLLEHDTPVPKHLHTPGNNGRYSTIQCRISHSALTSLLRDWSSFVLVEGYSYVKLMHSSEDPTPSSFYVVRIISKAPCMVLRLGFPIGTPAQARNKIVEELRDRILQLRFPHRVQSKEATPKAKRKMLGSSSPSKSPPVAGVQSALSDRPCLVVLHKPLEKLLIRYEKLPSDYRAPFILNLEHPPVSGPLTMVANRTASSTLASLSRYFYHQRWIWSVQSGLAPAVPITAVAQLLSTLTEVRLSEGFHFASSGDGIINMVLELPIQIDGSSGSSSREKHTCVVQYILFPPHSTSTKDSFSTDDDNDTEVEAIEVDTELNVVTECWVEPQSGHVHSTAENWKHLHGLPYQKIPKALYPRDLTCIATMLTFEYISQLCQNKEWVCPPSDTKATEVHEIPFQFNLMKLLPRCQQVEMFFLMLTKENEEVTKDSSFVPNEMLLNLFHGCLQHDLSDREIPMADADHVAFMEQVLQRDRDGHQPPFTLPVIRGPFSPQWRCYAKLVNPQHVFLTFLPATFSGKGPFCGEGKEATAEEGDAAVPLPTLMSRDAGEQSGPSRRDVHISFCRQNSQSELGECRRFRCPMYIYSCSLELLREQLVSPRTHRPPRDVFFRSQSLERPPAAAWLDHKHKELVSYCTLLQEHSHQCYVKGLFKSLQQSHSISSQDLLTAMDYCEELLQEIDITNFLLTVCSHVRSFRESHQHFHTHPKAASFQVGSIEQEEEQSSRERGVLVSESSAEMEDYSEQDSHNVARMWEFGLSLGFLFQEKFLEIGSLHFKPVPSNPHYFFYCPPSAKKEEESSRDQTDRKGSEDMEVSEAELAAEEGTVSGCCIATESDPELEVEYREKLEHEFPDTDSLSDSNTVNQDDDSFSVLGGDSLNEQEFMEQEMPPLFVHLTCSVKLRSQHSSMPVQSLPTCLGEVLGCLESCQGLTTIDLGDLCVTLDIFVLTLPLEIEVVNADILHNRCTSESSVSFTRSPGQPSSFRSDEDIMHNLERHISCALCPCSAQIRWLLDDEIVSALRHSQVISTSILHRVATHIYNSKGRPSCHSEVVLLQFVFGPEHSLEKFKEEFRRMALPGYVINAEGNDYHYISISRLHSKRAAPNPSGTPCLQQQVGGSTGTALGQAGREGSSEAEAEREVLSLEQSKVPGRDSLEECTRGLSKCLHDHLLFSAGSSKQRPSRVQSLVSSQGSMDSDHLGYDGGSSDSEYDEALMSDQEPKCPLMPDFWLIIKIEQDRVEAASAEIEEQPGECQSLNQMVVKKISEICRVVNQRLLLQDLHDSHICNSLLVAESEEDIWKSETPYTYYRQRVMPTDDYSVEENYQPRDYLAATMQFMPGHFACDVVWSTLIHVHSRLKMGPNMGVSRAIQALRSVLNAFSVVNRKNMFVYQERATKSVFYLRLAETTNSGKMWETENSISPGSRSLALTRSQEPIYTEDLTGSRSSLDTASCRSMDSARPVGQVDRHIQLMVHGVAPAGPEITDELVKVLRRRLDEATLDIITVMLVRNCKLTPADVEVPTLVAVLLILLPVMCLFDPSQGTLRQSAASHSLLQCLLGLDLFSVWVLESLGGPRVSCLIQLSSKTFSLQFIQPPGTPPTEVLQFTLPPSALPWLHAVAYYLRQNLLIFLHTPKYTDSNVEHHFKVRRAVGGTAVGSASIASGGSLWGSSAAAFSALPCIGRNKY</sequence>
<name>G1NBT1_MELGA</name>
<evidence type="ECO:0000256" key="1">
    <source>
        <dbReference type="SAM" id="MobiDB-lite"/>
    </source>
</evidence>
<feature type="compositionally biased region" description="Basic and acidic residues" evidence="1">
    <location>
        <begin position="1400"/>
        <end position="1417"/>
    </location>
</feature>
<dbReference type="PANTHER" id="PTHR14918">
    <property type="entry name" value="KICSTOR COMPLEX PROTEIN SZT2"/>
    <property type="match status" value="1"/>
</dbReference>